<feature type="signal peptide" evidence="1">
    <location>
        <begin position="1"/>
        <end position="33"/>
    </location>
</feature>
<accession>A0A1G8SRI0</accession>
<evidence type="ECO:0000313" key="2">
    <source>
        <dbReference type="EMBL" id="SDJ31807.1"/>
    </source>
</evidence>
<sequence>MRSFTPKTLRPKTLKTATLAALLVTVPFAGAYAGPRETALINQIESVDTGIQAAMQANRIKPDEARGLRTQVGQLDRAARRAARDGTMPATRYHQMLTQLDHVSQRLRAATGSAFLVGSGGDGGYYPNGYGPNYPKG</sequence>
<keyword evidence="1" id="KW-0732">Signal</keyword>
<protein>
    <recommendedName>
        <fullName evidence="4">Zinc resistance-associated protein</fullName>
    </recommendedName>
</protein>
<evidence type="ECO:0000313" key="3">
    <source>
        <dbReference type="Proteomes" id="UP000198894"/>
    </source>
</evidence>
<feature type="chain" id="PRO_5011557770" description="Zinc resistance-associated protein" evidence="1">
    <location>
        <begin position="34"/>
        <end position="137"/>
    </location>
</feature>
<keyword evidence="3" id="KW-1185">Reference proteome</keyword>
<name>A0A1G8SRI0_9HYPH</name>
<evidence type="ECO:0008006" key="4">
    <source>
        <dbReference type="Google" id="ProtNLM"/>
    </source>
</evidence>
<dbReference type="Proteomes" id="UP000198894">
    <property type="component" value="Unassembled WGS sequence"/>
</dbReference>
<gene>
    <name evidence="2" type="ORF">SAMN05428953_105297</name>
</gene>
<reference evidence="3" key="1">
    <citation type="submission" date="2016-10" db="EMBL/GenBank/DDBJ databases">
        <authorList>
            <person name="Varghese N."/>
            <person name="Submissions S."/>
        </authorList>
    </citation>
    <scope>NUCLEOTIDE SEQUENCE [LARGE SCALE GENOMIC DNA]</scope>
    <source>
        <strain evidence="3">CGMCC 1.11022</strain>
    </source>
</reference>
<evidence type="ECO:0000256" key="1">
    <source>
        <dbReference type="SAM" id="SignalP"/>
    </source>
</evidence>
<proteinExistence type="predicted"/>
<dbReference type="EMBL" id="FNEE01000005">
    <property type="protein sequence ID" value="SDJ31807.1"/>
    <property type="molecule type" value="Genomic_DNA"/>
</dbReference>
<dbReference type="RefSeq" id="WP_091593445.1">
    <property type="nucleotide sequence ID" value="NZ_FNEE01000005.1"/>
</dbReference>
<organism evidence="2 3">
    <name type="scientific">Mesorhizobium muleiense</name>
    <dbReference type="NCBI Taxonomy" id="1004279"/>
    <lineage>
        <taxon>Bacteria</taxon>
        <taxon>Pseudomonadati</taxon>
        <taxon>Pseudomonadota</taxon>
        <taxon>Alphaproteobacteria</taxon>
        <taxon>Hyphomicrobiales</taxon>
        <taxon>Phyllobacteriaceae</taxon>
        <taxon>Mesorhizobium</taxon>
    </lineage>
</organism>
<dbReference type="AlphaFoldDB" id="A0A1G8SRI0"/>